<protein>
    <submittedName>
        <fullName evidence="2">Uncharacterized protein</fullName>
    </submittedName>
</protein>
<evidence type="ECO:0000313" key="3">
    <source>
        <dbReference type="Proteomes" id="UP000198346"/>
    </source>
</evidence>
<evidence type="ECO:0000313" key="2">
    <source>
        <dbReference type="EMBL" id="SNT75710.1"/>
    </source>
</evidence>
<dbReference type="Proteomes" id="UP000198346">
    <property type="component" value="Unassembled WGS sequence"/>
</dbReference>
<organism evidence="2 3">
    <name type="scientific">Amphiplicatus metriothermophilus</name>
    <dbReference type="NCBI Taxonomy" id="1519374"/>
    <lineage>
        <taxon>Bacteria</taxon>
        <taxon>Pseudomonadati</taxon>
        <taxon>Pseudomonadota</taxon>
        <taxon>Alphaproteobacteria</taxon>
        <taxon>Parvularculales</taxon>
        <taxon>Parvularculaceae</taxon>
        <taxon>Amphiplicatus</taxon>
    </lineage>
</organism>
<dbReference type="EMBL" id="FZQA01000009">
    <property type="protein sequence ID" value="SNT75710.1"/>
    <property type="molecule type" value="Genomic_DNA"/>
</dbReference>
<keyword evidence="1" id="KW-0732">Signal</keyword>
<sequence>MRFHRQSRRACRIALGAASILATGFFGPALAADYEVRNFEGGPGWFVYDEPVDVALRVLRPAEPKCHEVTEMILLFETADQLRDDALIEEAALTGMNHYAALCRSFGVNPANQLKVSGIILGASEANAQGFVMGDARVLDAMVGSSTGKYQLRVSRNAVAGGTAAATPNTAHKTANNQSAQIAEIPTTYDAALKKSEANAGRPGLVGRLMGGDRAALTGVWSGSQAECTSERLILFENSGTGTVEWWRGSDKAVGLLPWRTGRWELRDGTVIMSFDHRVEYDDFLGRLRNSAIDETVQFELKRANGSELRLAATGGGVSSEALFLGGVEKLFVRCGV</sequence>
<gene>
    <name evidence="2" type="ORF">SAMN06297382_2858</name>
</gene>
<feature type="signal peptide" evidence="1">
    <location>
        <begin position="1"/>
        <end position="31"/>
    </location>
</feature>
<name>A0A239PZV7_9PROT</name>
<reference evidence="2 3" key="1">
    <citation type="submission" date="2017-07" db="EMBL/GenBank/DDBJ databases">
        <authorList>
            <person name="Sun Z.S."/>
            <person name="Albrecht U."/>
            <person name="Echele G."/>
            <person name="Lee C.C."/>
        </authorList>
    </citation>
    <scope>NUCLEOTIDE SEQUENCE [LARGE SCALE GENOMIC DNA]</scope>
    <source>
        <strain evidence="2 3">CGMCC 1.12710</strain>
    </source>
</reference>
<dbReference type="RefSeq" id="WP_089413286.1">
    <property type="nucleotide sequence ID" value="NZ_FZQA01000009.1"/>
</dbReference>
<dbReference type="OrthoDB" id="8481326at2"/>
<evidence type="ECO:0000256" key="1">
    <source>
        <dbReference type="SAM" id="SignalP"/>
    </source>
</evidence>
<feature type="chain" id="PRO_5012602350" evidence="1">
    <location>
        <begin position="32"/>
        <end position="337"/>
    </location>
</feature>
<accession>A0A239PZV7</accession>
<keyword evidence="3" id="KW-1185">Reference proteome</keyword>
<proteinExistence type="predicted"/>
<dbReference type="AlphaFoldDB" id="A0A239PZV7"/>